<dbReference type="OMA" id="RTCKSAW"/>
<reference evidence="3 4" key="1">
    <citation type="journal article" date="2013" name="Curr. Biol.">
        <title>The Genome of the Foraminiferan Reticulomyxa filosa.</title>
        <authorList>
            <person name="Glockner G."/>
            <person name="Hulsmann N."/>
            <person name="Schleicher M."/>
            <person name="Noegel A.A."/>
            <person name="Eichinger L."/>
            <person name="Gallinger C."/>
            <person name="Pawlowski J."/>
            <person name="Sierra R."/>
            <person name="Euteneuer U."/>
            <person name="Pillet L."/>
            <person name="Moustafa A."/>
            <person name="Platzer M."/>
            <person name="Groth M."/>
            <person name="Szafranski K."/>
            <person name="Schliwa M."/>
        </authorList>
    </citation>
    <scope>NUCLEOTIDE SEQUENCE [LARGE SCALE GENOMIC DNA]</scope>
</reference>
<evidence type="ECO:0000313" key="3">
    <source>
        <dbReference type="EMBL" id="ETO14779.1"/>
    </source>
</evidence>
<dbReference type="PANTHER" id="PTHR10869:SF246">
    <property type="entry name" value="TRANSMEMBRANE PROLYL 4-HYDROXYLASE"/>
    <property type="match status" value="1"/>
</dbReference>
<evidence type="ECO:0008006" key="5">
    <source>
        <dbReference type="Google" id="ProtNLM"/>
    </source>
</evidence>
<evidence type="ECO:0000256" key="2">
    <source>
        <dbReference type="ARBA" id="ARBA00023004"/>
    </source>
</evidence>
<dbReference type="InterPro" id="IPR045054">
    <property type="entry name" value="P4HA-like"/>
</dbReference>
<organism evidence="3 4">
    <name type="scientific">Reticulomyxa filosa</name>
    <dbReference type="NCBI Taxonomy" id="46433"/>
    <lineage>
        <taxon>Eukaryota</taxon>
        <taxon>Sar</taxon>
        <taxon>Rhizaria</taxon>
        <taxon>Retaria</taxon>
        <taxon>Foraminifera</taxon>
        <taxon>Monothalamids</taxon>
        <taxon>Reticulomyxidae</taxon>
        <taxon>Reticulomyxa</taxon>
    </lineage>
</organism>
<dbReference type="GO" id="GO:0005783">
    <property type="term" value="C:endoplasmic reticulum"/>
    <property type="evidence" value="ECO:0007669"/>
    <property type="project" value="TreeGrafter"/>
</dbReference>
<evidence type="ECO:0000313" key="4">
    <source>
        <dbReference type="Proteomes" id="UP000023152"/>
    </source>
</evidence>
<dbReference type="Gene3D" id="2.60.120.620">
    <property type="entry name" value="q2cbj1_9rhob like domain"/>
    <property type="match status" value="2"/>
</dbReference>
<keyword evidence="2" id="KW-0408">Iron</keyword>
<evidence type="ECO:0000256" key="1">
    <source>
        <dbReference type="ARBA" id="ARBA00022723"/>
    </source>
</evidence>
<dbReference type="EMBL" id="ASPP01019774">
    <property type="protein sequence ID" value="ETO14779.1"/>
    <property type="molecule type" value="Genomic_DNA"/>
</dbReference>
<sequence>MSPKKIWQTQKTKVARISQQWRKNPFNIFTPLGKSLHTTQPFDLERIAFLFEGGRFIWPGIRKGHSIKLPIGFPYIQLKTLNMRPLIFEIFNLITVGEAEYLMEQSKPLLRRSEVGITIDKKVSDSRTCKSAWLFGANDVIVDSIKNRVSRIVNAPKSHMEDMEVIHYNKNEKVRSNHKKNAKSPKKHIETLDEDTREYDYNYDYRSENDNAISPLPLCLLQTSYCMVDSKIVSRQYDGNHHWYSEFYYRYFCDGMGNGQYDNVHHFEQDKGIEYWEEEKWNSLHENGNDSDSAYPIDQHEHRLFFQGCYENKGLSIEPKQGKAILFYNMLPNGDIDMLALHGGCPTICWTLKSSIFFFFYQRINKEYQKMTIFRNLKFETSPSFLFKLSN</sequence>
<keyword evidence="4" id="KW-1185">Reference proteome</keyword>
<dbReference type="OrthoDB" id="420380at2759"/>
<accession>X6MLM5</accession>
<dbReference type="PANTHER" id="PTHR10869">
    <property type="entry name" value="PROLYL 4-HYDROXYLASE ALPHA SUBUNIT"/>
    <property type="match status" value="1"/>
</dbReference>
<dbReference type="GO" id="GO:0046872">
    <property type="term" value="F:metal ion binding"/>
    <property type="evidence" value="ECO:0007669"/>
    <property type="project" value="UniProtKB-KW"/>
</dbReference>
<keyword evidence="1" id="KW-0479">Metal-binding</keyword>
<proteinExistence type="predicted"/>
<name>X6MLM5_RETFI</name>
<comment type="caution">
    <text evidence="3">The sequence shown here is derived from an EMBL/GenBank/DDBJ whole genome shotgun (WGS) entry which is preliminary data.</text>
</comment>
<protein>
    <recommendedName>
        <fullName evidence="5">Prolyl 4-hydroxylase alpha subunit domain-containing protein</fullName>
    </recommendedName>
</protein>
<dbReference type="GO" id="GO:0004656">
    <property type="term" value="F:procollagen-proline 4-dioxygenase activity"/>
    <property type="evidence" value="ECO:0007669"/>
    <property type="project" value="TreeGrafter"/>
</dbReference>
<dbReference type="Proteomes" id="UP000023152">
    <property type="component" value="Unassembled WGS sequence"/>
</dbReference>
<dbReference type="AlphaFoldDB" id="X6MLM5"/>
<gene>
    <name evidence="3" type="ORF">RFI_22592</name>
</gene>